<evidence type="ECO:0000313" key="3">
    <source>
        <dbReference type="Proteomes" id="UP000366051"/>
    </source>
</evidence>
<protein>
    <submittedName>
        <fullName evidence="2">Putative membrane protein, tspO</fullName>
    </submittedName>
</protein>
<accession>A0A5Q2N151</accession>
<dbReference type="KEGG" id="hcv:FTV88_2635"/>
<keyword evidence="1" id="KW-0812">Transmembrane</keyword>
<organism evidence="2 3">
    <name type="scientific">Heliorestis convoluta</name>
    <dbReference type="NCBI Taxonomy" id="356322"/>
    <lineage>
        <taxon>Bacteria</taxon>
        <taxon>Bacillati</taxon>
        <taxon>Bacillota</taxon>
        <taxon>Clostridia</taxon>
        <taxon>Eubacteriales</taxon>
        <taxon>Heliobacteriaceae</taxon>
        <taxon>Heliorestis</taxon>
    </lineage>
</organism>
<dbReference type="AlphaFoldDB" id="A0A5Q2N151"/>
<evidence type="ECO:0000313" key="2">
    <source>
        <dbReference type="EMBL" id="QGG48728.1"/>
    </source>
</evidence>
<gene>
    <name evidence="2" type="ORF">FTV88_2635</name>
</gene>
<keyword evidence="1" id="KW-1133">Transmembrane helix</keyword>
<dbReference type="RefSeq" id="WP_153725841.1">
    <property type="nucleotide sequence ID" value="NZ_CP045875.1"/>
</dbReference>
<reference evidence="3" key="1">
    <citation type="submission" date="2019-11" db="EMBL/GenBank/DDBJ databases">
        <title>Genome sequence of Heliorestis convoluta strain HH, an alkaliphilic and minimalistic phototrophic bacterium from a soda lake in Egypt.</title>
        <authorList>
            <person name="Dewey E.D."/>
            <person name="Stokes L.M."/>
            <person name="Burchell B.M."/>
            <person name="Shaffer K.N."/>
            <person name="Huntington A.M."/>
            <person name="Baker J.M."/>
            <person name="Nadendla S."/>
            <person name="Giglio M.G."/>
            <person name="Touchman J.W."/>
            <person name="Blankenship R.E."/>
            <person name="Madigan M.T."/>
            <person name="Sattley W.M."/>
        </authorList>
    </citation>
    <scope>NUCLEOTIDE SEQUENCE [LARGE SCALE GENOMIC DNA]</scope>
    <source>
        <strain evidence="3">HH</strain>
    </source>
</reference>
<dbReference type="EMBL" id="CP045875">
    <property type="protein sequence ID" value="QGG48728.1"/>
    <property type="molecule type" value="Genomic_DNA"/>
</dbReference>
<keyword evidence="1" id="KW-0472">Membrane</keyword>
<name>A0A5Q2N151_9FIRM</name>
<evidence type="ECO:0000256" key="1">
    <source>
        <dbReference type="SAM" id="Phobius"/>
    </source>
</evidence>
<keyword evidence="3" id="KW-1185">Reference proteome</keyword>
<feature type="transmembrane region" description="Helical" evidence="1">
    <location>
        <begin position="48"/>
        <end position="69"/>
    </location>
</feature>
<proteinExistence type="predicted"/>
<feature type="transmembrane region" description="Helical" evidence="1">
    <location>
        <begin position="12"/>
        <end position="36"/>
    </location>
</feature>
<sequence length="86" mass="10484">MMRKLLNFLLYWRNFIFLLFYALLAAFSFDLVMSYFRRWLQGESDSLFFALLGLGGLIVGCYGLMRFIYHQDKKRGRLKRQIRWLE</sequence>
<dbReference type="Proteomes" id="UP000366051">
    <property type="component" value="Chromosome"/>
</dbReference>